<dbReference type="Pfam" id="PF08818">
    <property type="entry name" value="DUF1801"/>
    <property type="match status" value="1"/>
</dbReference>
<gene>
    <name evidence="2" type="ORF">CLV42_11990</name>
</gene>
<evidence type="ECO:0000313" key="3">
    <source>
        <dbReference type="Proteomes" id="UP000240978"/>
    </source>
</evidence>
<evidence type="ECO:0000259" key="1">
    <source>
        <dbReference type="Pfam" id="PF08818"/>
    </source>
</evidence>
<feature type="domain" description="YdhG-like" evidence="1">
    <location>
        <begin position="26"/>
        <end position="129"/>
    </location>
</feature>
<dbReference type="InterPro" id="IPR014922">
    <property type="entry name" value="YdhG-like"/>
</dbReference>
<proteinExistence type="predicted"/>
<dbReference type="OrthoDB" id="5951444at2"/>
<dbReference type="AlphaFoldDB" id="A0A2P8FMX1"/>
<keyword evidence="3" id="KW-1185">Reference proteome</keyword>
<name>A0A2P8FMX1_9BACT</name>
<reference evidence="2 3" key="1">
    <citation type="submission" date="2018-03" db="EMBL/GenBank/DDBJ databases">
        <title>Genomic Encyclopedia of Archaeal and Bacterial Type Strains, Phase II (KMG-II): from individual species to whole genera.</title>
        <authorList>
            <person name="Goeker M."/>
        </authorList>
    </citation>
    <scope>NUCLEOTIDE SEQUENCE [LARGE SCALE GENOMIC DNA]</scope>
    <source>
        <strain evidence="2 3">DSM 18107</strain>
    </source>
</reference>
<evidence type="ECO:0000313" key="2">
    <source>
        <dbReference type="EMBL" id="PSL23070.1"/>
    </source>
</evidence>
<organism evidence="2 3">
    <name type="scientific">Chitinophaga ginsengisoli</name>
    <dbReference type="NCBI Taxonomy" id="363837"/>
    <lineage>
        <taxon>Bacteria</taxon>
        <taxon>Pseudomonadati</taxon>
        <taxon>Bacteroidota</taxon>
        <taxon>Chitinophagia</taxon>
        <taxon>Chitinophagales</taxon>
        <taxon>Chitinophagaceae</taxon>
        <taxon>Chitinophaga</taxon>
    </lineage>
</organism>
<comment type="caution">
    <text evidence="2">The sequence shown here is derived from an EMBL/GenBank/DDBJ whole genome shotgun (WGS) entry which is preliminary data.</text>
</comment>
<protein>
    <submittedName>
        <fullName evidence="2">Uncharacterized protein DUF1801</fullName>
    </submittedName>
</protein>
<accession>A0A2P8FMX1</accession>
<dbReference type="EMBL" id="PYGK01000019">
    <property type="protein sequence ID" value="PSL23070.1"/>
    <property type="molecule type" value="Genomic_DNA"/>
</dbReference>
<dbReference type="SUPFAM" id="SSF159888">
    <property type="entry name" value="YdhG-like"/>
    <property type="match status" value="1"/>
</dbReference>
<dbReference type="Proteomes" id="UP000240978">
    <property type="component" value="Unassembled WGS sequence"/>
</dbReference>
<dbReference type="RefSeq" id="WP_106605633.1">
    <property type="nucleotide sequence ID" value="NZ_PYGK01000019.1"/>
</dbReference>
<dbReference type="Gene3D" id="3.90.1150.200">
    <property type="match status" value="1"/>
</dbReference>
<sequence>MAEQKTKPTEQTVASFLDGVPDENVRKDCFDLAKLMEKATGFPSKMWGTSIVGFGQYHYKYESGHEGYSCLAGFAPRKQNIALYVMAFDNRQALLDKLGKYKAGKGCLYIKKLSDVDGEVLKQLVKESVAYLQKKYPNK</sequence>